<reference evidence="7" key="1">
    <citation type="submission" date="2019-12" db="EMBL/GenBank/DDBJ databases">
        <title>Comparative genomics gives insights into the taxonomy of the Azoarcus-Aromatoleum group and reveals separate origins of nif in the plant-associated Azoarcus and non-plant-associated Aromatoleum sub-groups.</title>
        <authorList>
            <person name="Lafos M."/>
            <person name="Maluk M."/>
            <person name="Batista M."/>
            <person name="Junghare M."/>
            <person name="Carmona M."/>
            <person name="Faoro H."/>
            <person name="Cruz L.M."/>
            <person name="Battistoni F."/>
            <person name="De Souza E."/>
            <person name="Pedrosa F."/>
            <person name="Chen W.-M."/>
            <person name="Poole P.S."/>
            <person name="Dixon R.A."/>
            <person name="James E.K."/>
        </authorList>
    </citation>
    <scope>NUCLEOTIDE SEQUENCE</scope>
    <source>
        <strain evidence="7">NSC3</strain>
    </source>
</reference>
<evidence type="ECO:0000256" key="4">
    <source>
        <dbReference type="ARBA" id="ARBA00023136"/>
    </source>
</evidence>
<feature type="transmembrane region" description="Helical" evidence="5">
    <location>
        <begin position="358"/>
        <end position="377"/>
    </location>
</feature>
<feature type="transmembrane region" description="Helical" evidence="5">
    <location>
        <begin position="141"/>
        <end position="163"/>
    </location>
</feature>
<evidence type="ECO:0000313" key="8">
    <source>
        <dbReference type="Proteomes" id="UP000599523"/>
    </source>
</evidence>
<gene>
    <name evidence="7" type="primary">sulP</name>
    <name evidence="7" type="ORF">GPA21_13980</name>
</gene>
<feature type="transmembrane region" description="Helical" evidence="5">
    <location>
        <begin position="208"/>
        <end position="228"/>
    </location>
</feature>
<organism evidence="7 8">
    <name type="scientific">Azoarcus taiwanensis</name>
    <dbReference type="NCBI Taxonomy" id="666964"/>
    <lineage>
        <taxon>Bacteria</taxon>
        <taxon>Pseudomonadati</taxon>
        <taxon>Pseudomonadota</taxon>
        <taxon>Betaproteobacteria</taxon>
        <taxon>Rhodocyclales</taxon>
        <taxon>Zoogloeaceae</taxon>
        <taxon>Azoarcus</taxon>
    </lineage>
</organism>
<evidence type="ECO:0000256" key="1">
    <source>
        <dbReference type="ARBA" id="ARBA00004141"/>
    </source>
</evidence>
<dbReference type="InterPro" id="IPR002645">
    <property type="entry name" value="STAS_dom"/>
</dbReference>
<evidence type="ECO:0000256" key="2">
    <source>
        <dbReference type="ARBA" id="ARBA00022692"/>
    </source>
</evidence>
<feature type="transmembrane region" description="Helical" evidence="5">
    <location>
        <begin position="104"/>
        <end position="129"/>
    </location>
</feature>
<feature type="transmembrane region" description="Helical" evidence="5">
    <location>
        <begin position="183"/>
        <end position="201"/>
    </location>
</feature>
<evidence type="ECO:0000313" key="7">
    <source>
        <dbReference type="EMBL" id="NMG04065.1"/>
    </source>
</evidence>
<dbReference type="InterPro" id="IPR001902">
    <property type="entry name" value="SLC26A/SulP_fam"/>
</dbReference>
<accession>A0A972FG40</accession>
<dbReference type="Pfam" id="PF01740">
    <property type="entry name" value="STAS"/>
    <property type="match status" value="1"/>
</dbReference>
<evidence type="ECO:0000256" key="3">
    <source>
        <dbReference type="ARBA" id="ARBA00022989"/>
    </source>
</evidence>
<feature type="transmembrane region" description="Helical" evidence="5">
    <location>
        <begin position="252"/>
        <end position="273"/>
    </location>
</feature>
<keyword evidence="3 5" id="KW-1133">Transmembrane helix</keyword>
<dbReference type="EMBL" id="WTVM01000092">
    <property type="protein sequence ID" value="NMG04065.1"/>
    <property type="molecule type" value="Genomic_DNA"/>
</dbReference>
<sequence length="576" mass="61141">MRRKFPLRSLLPFSSWPSQWRSHGVRGDVVAGVTVAMLMIPQAMAYAQLASLPPHIGLYACLLPALVAALFGSCGQLSTGPVALTALLTGASLTAFATPGSSDFLALALLLALMSGSMQLALGVFRAGWLLNLLSRPVMTGFINAAAILICLTQIPPLLGLSLDRGDHFLSDMGRMLLGVAEFDPLTSAFGFCTLACLLVARRLVPQLPMVLIVVVVATFVSWLIGFADRGGRVVGEIPAGLPPLSIPPLDWSMVVALFPAAFVIAVVSFMEVTSSATLISGRLGTRWQQNQELIGQGLAKIAAAFSSGMPVSASFSRSAVNFASGARTGLSSLVSVSVVLVAVLYLTPLLTHLPTTVLSAIILSVISGLIDLRALGRAWQASRDDGLASALTFGSTLLFAPNIQNGILSGLLLSLALMLYRDMKPRTALLGLHPDGTYRDLERFGLEHPHPALTIVRFDSPLTFVTSEAFEEAALDAARVQPGMKTLLVSGVGINNIDATGLHAIATVLERLSAQGKRLAFCGLKKQIIDPMERTGLWQRLKPHAHYRTEQHALETLLAELDHGAENGGEKPEAP</sequence>
<dbReference type="PROSITE" id="PS50801">
    <property type="entry name" value="STAS"/>
    <property type="match status" value="1"/>
</dbReference>
<keyword evidence="2 5" id="KW-0812">Transmembrane</keyword>
<dbReference type="GO" id="GO:0016020">
    <property type="term" value="C:membrane"/>
    <property type="evidence" value="ECO:0007669"/>
    <property type="project" value="UniProtKB-SubCell"/>
</dbReference>
<dbReference type="InterPro" id="IPR036513">
    <property type="entry name" value="STAS_dom_sf"/>
</dbReference>
<protein>
    <submittedName>
        <fullName evidence="7">Sulfate permease</fullName>
    </submittedName>
</protein>
<comment type="subcellular location">
    <subcellularLocation>
        <location evidence="1">Membrane</location>
        <topology evidence="1">Multi-pass membrane protein</topology>
    </subcellularLocation>
</comment>
<dbReference type="AlphaFoldDB" id="A0A972FG40"/>
<feature type="transmembrane region" description="Helical" evidence="5">
    <location>
        <begin position="29"/>
        <end position="50"/>
    </location>
</feature>
<keyword evidence="8" id="KW-1185">Reference proteome</keyword>
<comment type="caution">
    <text evidence="7">The sequence shown here is derived from an EMBL/GenBank/DDBJ whole genome shotgun (WGS) entry which is preliminary data.</text>
</comment>
<feature type="transmembrane region" description="Helical" evidence="5">
    <location>
        <begin position="56"/>
        <end position="74"/>
    </location>
</feature>
<dbReference type="Pfam" id="PF00916">
    <property type="entry name" value="Sulfate_transp"/>
    <property type="match status" value="1"/>
</dbReference>
<feature type="transmembrane region" description="Helical" evidence="5">
    <location>
        <begin position="397"/>
        <end position="421"/>
    </location>
</feature>
<dbReference type="SUPFAM" id="SSF52091">
    <property type="entry name" value="SpoIIaa-like"/>
    <property type="match status" value="1"/>
</dbReference>
<dbReference type="GO" id="GO:0055085">
    <property type="term" value="P:transmembrane transport"/>
    <property type="evidence" value="ECO:0007669"/>
    <property type="project" value="InterPro"/>
</dbReference>
<evidence type="ECO:0000256" key="5">
    <source>
        <dbReference type="SAM" id="Phobius"/>
    </source>
</evidence>
<feature type="transmembrane region" description="Helical" evidence="5">
    <location>
        <begin position="334"/>
        <end position="351"/>
    </location>
</feature>
<dbReference type="NCBIfam" id="TIGR00815">
    <property type="entry name" value="sulP"/>
    <property type="match status" value="1"/>
</dbReference>
<feature type="transmembrane region" description="Helical" evidence="5">
    <location>
        <begin position="81"/>
        <end position="98"/>
    </location>
</feature>
<dbReference type="InterPro" id="IPR011547">
    <property type="entry name" value="SLC26A/SulP_dom"/>
</dbReference>
<dbReference type="Gene3D" id="3.30.750.24">
    <property type="entry name" value="STAS domain"/>
    <property type="match status" value="1"/>
</dbReference>
<keyword evidence="4 5" id="KW-0472">Membrane</keyword>
<evidence type="ECO:0000259" key="6">
    <source>
        <dbReference type="PROSITE" id="PS50801"/>
    </source>
</evidence>
<feature type="domain" description="STAS" evidence="6">
    <location>
        <begin position="452"/>
        <end position="558"/>
    </location>
</feature>
<dbReference type="Proteomes" id="UP000599523">
    <property type="component" value="Unassembled WGS sequence"/>
</dbReference>
<dbReference type="CDD" id="cd07042">
    <property type="entry name" value="STAS_SulP_like_sulfate_transporter"/>
    <property type="match status" value="1"/>
</dbReference>
<name>A0A972FG40_9RHOO</name>
<proteinExistence type="predicted"/>
<dbReference type="PANTHER" id="PTHR11814">
    <property type="entry name" value="SULFATE TRANSPORTER"/>
    <property type="match status" value="1"/>
</dbReference>